<dbReference type="EMBL" id="JACHMB010000001">
    <property type="protein sequence ID" value="MBB5775765.1"/>
    <property type="molecule type" value="Genomic_DNA"/>
</dbReference>
<evidence type="ECO:0000313" key="1">
    <source>
        <dbReference type="EMBL" id="MBB5775765.1"/>
    </source>
</evidence>
<dbReference type="Gene3D" id="2.60.120.620">
    <property type="entry name" value="q2cbj1_9rhob like domain"/>
    <property type="match status" value="1"/>
</dbReference>
<protein>
    <submittedName>
        <fullName evidence="1">Uncharacterized protein</fullName>
    </submittedName>
</protein>
<dbReference type="PANTHER" id="PTHR33099">
    <property type="entry name" value="FE2OG DIOXYGENASE DOMAIN-CONTAINING PROTEIN"/>
    <property type="match status" value="1"/>
</dbReference>
<accession>A0A7W9L9L9</accession>
<reference evidence="1 2" key="1">
    <citation type="submission" date="2020-08" db="EMBL/GenBank/DDBJ databases">
        <title>Sequencing the genomes of 1000 actinobacteria strains.</title>
        <authorList>
            <person name="Klenk H.-P."/>
        </authorList>
    </citation>
    <scope>NUCLEOTIDE SEQUENCE [LARGE SCALE GENOMIC DNA]</scope>
    <source>
        <strain evidence="1 2">DSM 45507</strain>
    </source>
</reference>
<dbReference type="AlphaFoldDB" id="A0A7W9L9L9"/>
<proteinExistence type="predicted"/>
<name>A0A7W9L9L9_9ACTN</name>
<dbReference type="Proteomes" id="UP000579153">
    <property type="component" value="Unassembled WGS sequence"/>
</dbReference>
<gene>
    <name evidence="1" type="ORF">HD596_002521</name>
</gene>
<keyword evidence="2" id="KW-1185">Reference proteome</keyword>
<dbReference type="PANTHER" id="PTHR33099:SF7">
    <property type="entry name" value="MYND-TYPE DOMAIN-CONTAINING PROTEIN"/>
    <property type="match status" value="1"/>
</dbReference>
<evidence type="ECO:0000313" key="2">
    <source>
        <dbReference type="Proteomes" id="UP000579153"/>
    </source>
</evidence>
<dbReference type="RefSeq" id="WP_185069401.1">
    <property type="nucleotide sequence ID" value="NZ_JACHMB010000001.1"/>
</dbReference>
<comment type="caution">
    <text evidence="1">The sequence shown here is derived from an EMBL/GenBank/DDBJ whole genome shotgun (WGS) entry which is preliminary data.</text>
</comment>
<organism evidence="1 2">
    <name type="scientific">Nonomuraea jabiensis</name>
    <dbReference type="NCBI Taxonomy" id="882448"/>
    <lineage>
        <taxon>Bacteria</taxon>
        <taxon>Bacillati</taxon>
        <taxon>Actinomycetota</taxon>
        <taxon>Actinomycetes</taxon>
        <taxon>Streptosporangiales</taxon>
        <taxon>Streptosporangiaceae</taxon>
        <taxon>Nonomuraea</taxon>
    </lineage>
</organism>
<sequence>MLLYETGQFFVAHQDSDKDDAMVATLVVTLPSAHTGGELVVEHQGQSKKYRG</sequence>